<evidence type="ECO:0000256" key="1">
    <source>
        <dbReference type="ARBA" id="ARBA00022723"/>
    </source>
</evidence>
<accession>A0AAW1QC83</accession>
<keyword evidence="5" id="KW-1185">Reference proteome</keyword>
<evidence type="ECO:0000256" key="3">
    <source>
        <dbReference type="SAM" id="MobiDB-lite"/>
    </source>
</evidence>
<dbReference type="GO" id="GO:0008168">
    <property type="term" value="F:methyltransferase activity"/>
    <property type="evidence" value="ECO:0007669"/>
    <property type="project" value="InterPro"/>
</dbReference>
<dbReference type="InterPro" id="IPR029063">
    <property type="entry name" value="SAM-dependent_MTases_sf"/>
</dbReference>
<dbReference type="Proteomes" id="UP001445335">
    <property type="component" value="Unassembled WGS sequence"/>
</dbReference>
<evidence type="ECO:0000313" key="4">
    <source>
        <dbReference type="EMBL" id="KAK9819080.1"/>
    </source>
</evidence>
<dbReference type="GO" id="GO:0046872">
    <property type="term" value="F:metal ion binding"/>
    <property type="evidence" value="ECO:0007669"/>
    <property type="project" value="UniProtKB-KW"/>
</dbReference>
<dbReference type="Gene3D" id="3.40.50.150">
    <property type="entry name" value="Vaccinia Virus protein VP39"/>
    <property type="match status" value="1"/>
</dbReference>
<dbReference type="SUPFAM" id="SSF53335">
    <property type="entry name" value="S-adenosyl-L-methionine-dependent methyltransferases"/>
    <property type="match status" value="1"/>
</dbReference>
<feature type="region of interest" description="Disordered" evidence="3">
    <location>
        <begin position="1"/>
        <end position="36"/>
    </location>
</feature>
<reference evidence="4 5" key="1">
    <citation type="journal article" date="2024" name="Nat. Commun.">
        <title>Phylogenomics reveals the evolutionary origins of lichenization in chlorophyte algae.</title>
        <authorList>
            <person name="Puginier C."/>
            <person name="Libourel C."/>
            <person name="Otte J."/>
            <person name="Skaloud P."/>
            <person name="Haon M."/>
            <person name="Grisel S."/>
            <person name="Petersen M."/>
            <person name="Berrin J.G."/>
            <person name="Delaux P.M."/>
            <person name="Dal Grande F."/>
            <person name="Keller J."/>
        </authorList>
    </citation>
    <scope>NUCLEOTIDE SEQUENCE [LARGE SCALE GENOMIC DNA]</scope>
    <source>
        <strain evidence="4 5">SAG 245.80</strain>
    </source>
</reference>
<proteinExistence type="predicted"/>
<comment type="caution">
    <text evidence="4">The sequence shown here is derived from an EMBL/GenBank/DDBJ whole genome shotgun (WGS) entry which is preliminary data.</text>
</comment>
<keyword evidence="2" id="KW-0460">Magnesium</keyword>
<evidence type="ECO:0000313" key="5">
    <source>
        <dbReference type="Proteomes" id="UP001445335"/>
    </source>
</evidence>
<dbReference type="EMBL" id="JALJOU010000131">
    <property type="protein sequence ID" value="KAK9819080.1"/>
    <property type="molecule type" value="Genomic_DNA"/>
</dbReference>
<gene>
    <name evidence="4" type="ORF">WJX81_004907</name>
</gene>
<dbReference type="Pfam" id="PF03492">
    <property type="entry name" value="Methyltransf_7"/>
    <property type="match status" value="1"/>
</dbReference>
<dbReference type="AlphaFoldDB" id="A0AAW1QC83"/>
<evidence type="ECO:0000256" key="2">
    <source>
        <dbReference type="ARBA" id="ARBA00022842"/>
    </source>
</evidence>
<dbReference type="InterPro" id="IPR042086">
    <property type="entry name" value="MeTrfase_capping"/>
</dbReference>
<dbReference type="Gene3D" id="1.10.1200.270">
    <property type="entry name" value="Methyltransferase, alpha-helical capping domain"/>
    <property type="match status" value="1"/>
</dbReference>
<name>A0AAW1QC83_9CHLO</name>
<dbReference type="InterPro" id="IPR005299">
    <property type="entry name" value="MeTrfase_7"/>
</dbReference>
<organism evidence="4 5">
    <name type="scientific">Elliptochloris bilobata</name>
    <dbReference type="NCBI Taxonomy" id="381761"/>
    <lineage>
        <taxon>Eukaryota</taxon>
        <taxon>Viridiplantae</taxon>
        <taxon>Chlorophyta</taxon>
        <taxon>core chlorophytes</taxon>
        <taxon>Trebouxiophyceae</taxon>
        <taxon>Trebouxiophyceae incertae sedis</taxon>
        <taxon>Elliptochloris clade</taxon>
        <taxon>Elliptochloris</taxon>
    </lineage>
</organism>
<protein>
    <submittedName>
        <fullName evidence="4">Uncharacterized protein</fullName>
    </submittedName>
</protein>
<sequence>MATPRGGEAQASGTKRNYDDVNKHKQPSLPGMKSGCDESSELQLEAFTHFWPWLEDALPGCVAIPPLARTHMITLADYGCSEGGNSRKQFRLIQEALRKGGALEAEHGAPALQLILNDLPTNNWARCVSNFVTGEGAPAAPDNYTVSLAPKSFYSALVAPAGTVHLGVAICAMIWLSSPPAGSAKDGICHLDGGEETRNNFKRQADADVDAFLRLRAVEFAPGGLLFIVVPSRMGSSSCTTALYAPIHDAASELAAKGEIDASLLEDLVMPSYIWEVEELEAAAMRASREWEVLQRGTASLTHLLDKFRADGDAAAYAHTVVGTFRGFGEPVVRNRLGLNDATTKRLFAHAEELVTASPGNYELRNVVSAVLLRRATARRSTSLDM</sequence>
<dbReference type="PANTHER" id="PTHR31009">
    <property type="entry name" value="S-ADENOSYL-L-METHIONINE:CARBOXYL METHYLTRANSFERASE FAMILY PROTEIN"/>
    <property type="match status" value="1"/>
</dbReference>
<keyword evidence="1" id="KW-0479">Metal-binding</keyword>